<evidence type="ECO:0000259" key="2">
    <source>
        <dbReference type="Pfam" id="PF17930"/>
    </source>
</evidence>
<accession>A0A1Y2K738</accession>
<evidence type="ECO:0000313" key="3">
    <source>
        <dbReference type="EMBL" id="OSM05168.1"/>
    </source>
</evidence>
<dbReference type="InterPro" id="IPR053174">
    <property type="entry name" value="LpxI"/>
</dbReference>
<dbReference type="Proteomes" id="UP000194003">
    <property type="component" value="Unassembled WGS sequence"/>
</dbReference>
<gene>
    <name evidence="3" type="ORF">MAIT1_03321</name>
</gene>
<evidence type="ECO:0000313" key="4">
    <source>
        <dbReference type="Proteomes" id="UP000194003"/>
    </source>
</evidence>
<dbReference type="OrthoDB" id="9789836at2"/>
<dbReference type="Pfam" id="PF06230">
    <property type="entry name" value="LpxI_C"/>
    <property type="match status" value="1"/>
</dbReference>
<dbReference type="Gene3D" id="3.40.50.20">
    <property type="match status" value="1"/>
</dbReference>
<dbReference type="Pfam" id="PF17930">
    <property type="entry name" value="LpxI_N"/>
    <property type="match status" value="1"/>
</dbReference>
<comment type="caution">
    <text evidence="3">The sequence shown here is derived from an EMBL/GenBank/DDBJ whole genome shotgun (WGS) entry which is preliminary data.</text>
</comment>
<feature type="domain" description="LpxI C-terminal" evidence="1">
    <location>
        <begin position="143"/>
        <end position="272"/>
    </location>
</feature>
<dbReference type="AlphaFoldDB" id="A0A1Y2K738"/>
<dbReference type="Gene3D" id="3.40.140.80">
    <property type="match status" value="1"/>
</dbReference>
<dbReference type="InterPro" id="IPR043167">
    <property type="entry name" value="LpxI_C_sf"/>
</dbReference>
<dbReference type="STRING" id="1434232.MAIT1_03321"/>
<dbReference type="RefSeq" id="WP_085441802.1">
    <property type="nucleotide sequence ID" value="NZ_LVJN01000018.1"/>
</dbReference>
<organism evidence="3 4">
    <name type="scientific">Magnetofaba australis IT-1</name>
    <dbReference type="NCBI Taxonomy" id="1434232"/>
    <lineage>
        <taxon>Bacteria</taxon>
        <taxon>Pseudomonadati</taxon>
        <taxon>Pseudomonadota</taxon>
        <taxon>Magnetococcia</taxon>
        <taxon>Magnetococcales</taxon>
        <taxon>Magnetococcaceae</taxon>
        <taxon>Magnetofaba</taxon>
    </lineage>
</organism>
<keyword evidence="4" id="KW-1185">Reference proteome</keyword>
<feature type="domain" description="LpxI N-terminal" evidence="2">
    <location>
        <begin position="13"/>
        <end position="140"/>
    </location>
</feature>
<sequence>MADRPPDGSAPVIGIIAGNGALPLILADKLRADGHRVVAVGHEGETDPELAQRVDGFAWVKLGKFKTILKHLAKWRATEAVMCGGIAKSSIWRVRPDALALRMALSLRTLHDDVLLRAIAQILEDHGMTLRGPAEIAPSLLAPAGVLTRRQPTPEQWEDIHFGFEMASRLGEFDIGQGVVTRQRVVVAVEAVEGTDAMIARAGTLCRGDGALVKVCKPGQDLRLDLPTIGSRTIENLHAARIPALGIEAGRTLIMDLADTLALADRYGMTLVALERPASPAEEKPA</sequence>
<evidence type="ECO:0008006" key="5">
    <source>
        <dbReference type="Google" id="ProtNLM"/>
    </source>
</evidence>
<dbReference type="InterPro" id="IPR010415">
    <property type="entry name" value="LpxI_C"/>
</dbReference>
<name>A0A1Y2K738_9PROT</name>
<reference evidence="3 4" key="1">
    <citation type="journal article" date="2016" name="BMC Genomics">
        <title>Combined genomic and structural analyses of a cultured magnetotactic bacterium reveals its niche adaptation to a dynamic environment.</title>
        <authorList>
            <person name="Araujo A.C."/>
            <person name="Morillo V."/>
            <person name="Cypriano J."/>
            <person name="Teixeira L.C."/>
            <person name="Leao P."/>
            <person name="Lyra S."/>
            <person name="Almeida L.G."/>
            <person name="Bazylinski D.A."/>
            <person name="Vasconcellos A.T."/>
            <person name="Abreu F."/>
            <person name="Lins U."/>
        </authorList>
    </citation>
    <scope>NUCLEOTIDE SEQUENCE [LARGE SCALE GENOMIC DNA]</scope>
    <source>
        <strain evidence="3 4">IT-1</strain>
    </source>
</reference>
<protein>
    <recommendedName>
        <fullName evidence="5">UDP-2,3-diacylglucosamine pyrophosphatase</fullName>
    </recommendedName>
</protein>
<dbReference type="PANTHER" id="PTHR39962:SF1">
    <property type="entry name" value="LPXI FAMILY PROTEIN"/>
    <property type="match status" value="1"/>
</dbReference>
<dbReference type="EMBL" id="LVJN01000018">
    <property type="protein sequence ID" value="OSM05168.1"/>
    <property type="molecule type" value="Genomic_DNA"/>
</dbReference>
<evidence type="ECO:0000259" key="1">
    <source>
        <dbReference type="Pfam" id="PF06230"/>
    </source>
</evidence>
<dbReference type="InterPro" id="IPR041255">
    <property type="entry name" value="LpxI_N"/>
</dbReference>
<dbReference type="PANTHER" id="PTHR39962">
    <property type="entry name" value="BLL4848 PROTEIN"/>
    <property type="match status" value="1"/>
</dbReference>
<proteinExistence type="predicted"/>